<evidence type="ECO:0008006" key="3">
    <source>
        <dbReference type="Google" id="ProtNLM"/>
    </source>
</evidence>
<sequence>MFADDTLLFGRTTIQEAQVFKSILHTYEHWSGHLVSVQKSAIQFSPNMDEGTREAISEILGMPEIISHGTYLGPPTTIGASKKAIFNSIIDRVKAKVVDWKPRLLSKAGKEVFINIGGGQEDTKKAMHWASWDKLCKAKSVGGLCFRDLRTFNQALLSKQV</sequence>
<gene>
    <name evidence="1" type="ORF">LIER_18815</name>
</gene>
<keyword evidence="2" id="KW-1185">Reference proteome</keyword>
<accession>A0AAV3QJT0</accession>
<proteinExistence type="predicted"/>
<dbReference type="Proteomes" id="UP001454036">
    <property type="component" value="Unassembled WGS sequence"/>
</dbReference>
<evidence type="ECO:0000313" key="1">
    <source>
        <dbReference type="EMBL" id="GAA0162798.1"/>
    </source>
</evidence>
<comment type="caution">
    <text evidence="1">The sequence shown here is derived from an EMBL/GenBank/DDBJ whole genome shotgun (WGS) entry which is preliminary data.</text>
</comment>
<organism evidence="1 2">
    <name type="scientific">Lithospermum erythrorhizon</name>
    <name type="common">Purple gromwell</name>
    <name type="synonym">Lithospermum officinale var. erythrorhizon</name>
    <dbReference type="NCBI Taxonomy" id="34254"/>
    <lineage>
        <taxon>Eukaryota</taxon>
        <taxon>Viridiplantae</taxon>
        <taxon>Streptophyta</taxon>
        <taxon>Embryophyta</taxon>
        <taxon>Tracheophyta</taxon>
        <taxon>Spermatophyta</taxon>
        <taxon>Magnoliopsida</taxon>
        <taxon>eudicotyledons</taxon>
        <taxon>Gunneridae</taxon>
        <taxon>Pentapetalae</taxon>
        <taxon>asterids</taxon>
        <taxon>lamiids</taxon>
        <taxon>Boraginales</taxon>
        <taxon>Boraginaceae</taxon>
        <taxon>Boraginoideae</taxon>
        <taxon>Lithospermeae</taxon>
        <taxon>Lithospermum</taxon>
    </lineage>
</organism>
<evidence type="ECO:0000313" key="2">
    <source>
        <dbReference type="Proteomes" id="UP001454036"/>
    </source>
</evidence>
<dbReference type="EMBL" id="BAABME010004557">
    <property type="protein sequence ID" value="GAA0162798.1"/>
    <property type="molecule type" value="Genomic_DNA"/>
</dbReference>
<protein>
    <recommendedName>
        <fullName evidence="3">Reverse transcriptase domain-containing protein</fullName>
    </recommendedName>
</protein>
<name>A0AAV3QJT0_LITER</name>
<reference evidence="1 2" key="1">
    <citation type="submission" date="2024-01" db="EMBL/GenBank/DDBJ databases">
        <title>The complete chloroplast genome sequence of Lithospermum erythrorhizon: insights into the phylogenetic relationship among Boraginaceae species and the maternal lineages of purple gromwells.</title>
        <authorList>
            <person name="Okada T."/>
            <person name="Watanabe K."/>
        </authorList>
    </citation>
    <scope>NUCLEOTIDE SEQUENCE [LARGE SCALE GENOMIC DNA]</scope>
</reference>
<dbReference type="AlphaFoldDB" id="A0AAV3QJT0"/>
<dbReference type="PANTHER" id="PTHR33116">
    <property type="entry name" value="REVERSE TRANSCRIPTASE ZINC-BINDING DOMAIN-CONTAINING PROTEIN-RELATED-RELATED"/>
    <property type="match status" value="1"/>
</dbReference>
<dbReference type="PANTHER" id="PTHR33116:SF86">
    <property type="entry name" value="REVERSE TRANSCRIPTASE DOMAIN-CONTAINING PROTEIN"/>
    <property type="match status" value="1"/>
</dbReference>